<dbReference type="PANTHER" id="PTHR45008">
    <property type="entry name" value="PTS SYSTEM GLUCOSE-SPECIFIC EIIA COMPONENT"/>
    <property type="match status" value="1"/>
</dbReference>
<keyword evidence="3" id="KW-0762">Sugar transport</keyword>
<reference evidence="8 9" key="1">
    <citation type="journal article" date="2015" name="Genome Announc.">
        <title>Expanding the biotechnology potential of lactobacilli through comparative genomics of 213 strains and associated genera.</title>
        <authorList>
            <person name="Sun Z."/>
            <person name="Harris H.M."/>
            <person name="McCann A."/>
            <person name="Guo C."/>
            <person name="Argimon S."/>
            <person name="Zhang W."/>
            <person name="Yang X."/>
            <person name="Jeffery I.B."/>
            <person name="Cooney J.C."/>
            <person name="Kagawa T.F."/>
            <person name="Liu W."/>
            <person name="Song Y."/>
            <person name="Salvetti E."/>
            <person name="Wrobel A."/>
            <person name="Rasinkangas P."/>
            <person name="Parkhill J."/>
            <person name="Rea M.C."/>
            <person name="O'Sullivan O."/>
            <person name="Ritari J."/>
            <person name="Douillard F.P."/>
            <person name="Paul Ross R."/>
            <person name="Yang R."/>
            <person name="Briner A.E."/>
            <person name="Felis G.E."/>
            <person name="de Vos W.M."/>
            <person name="Barrangou R."/>
            <person name="Klaenhammer T.R."/>
            <person name="Caufield P.W."/>
            <person name="Cui Y."/>
            <person name="Zhang H."/>
            <person name="O'Toole P.W."/>
        </authorList>
    </citation>
    <scope>NUCLEOTIDE SEQUENCE [LARGE SCALE GENOMIC DNA]</scope>
    <source>
        <strain evidence="8 9">DSM 20190</strain>
    </source>
</reference>
<dbReference type="PATRIC" id="fig|1123500.6.peg.305"/>
<evidence type="ECO:0000256" key="4">
    <source>
        <dbReference type="ARBA" id="ARBA00022679"/>
    </source>
</evidence>
<accession>A0A0R2FZV9</accession>
<dbReference type="GO" id="GO:0009401">
    <property type="term" value="P:phosphoenolpyruvate-dependent sugar phosphotransferase system"/>
    <property type="evidence" value="ECO:0007669"/>
    <property type="project" value="UniProtKB-KW"/>
</dbReference>
<dbReference type="InterPro" id="IPR011055">
    <property type="entry name" value="Dup_hybrid_motif"/>
</dbReference>
<dbReference type="OrthoDB" id="9769191at2"/>
<dbReference type="AlphaFoldDB" id="A0A0R2FZV9"/>
<evidence type="ECO:0000256" key="6">
    <source>
        <dbReference type="ARBA" id="ARBA00022777"/>
    </source>
</evidence>
<dbReference type="InParanoid" id="A0A0R2FZV9"/>
<dbReference type="Proteomes" id="UP000051296">
    <property type="component" value="Unassembled WGS sequence"/>
</dbReference>
<proteinExistence type="predicted"/>
<dbReference type="Pfam" id="PF00358">
    <property type="entry name" value="PTS_EIIA_1"/>
    <property type="match status" value="1"/>
</dbReference>
<dbReference type="GO" id="GO:0016301">
    <property type="term" value="F:kinase activity"/>
    <property type="evidence" value="ECO:0007669"/>
    <property type="project" value="UniProtKB-KW"/>
</dbReference>
<gene>
    <name evidence="8" type="ORF">IV68_GL000306</name>
</gene>
<keyword evidence="9" id="KW-1185">Reference proteome</keyword>
<dbReference type="RefSeq" id="WP_022791002.1">
    <property type="nucleotide sequence ID" value="NZ_ATUU01000001.1"/>
</dbReference>
<evidence type="ECO:0000259" key="7">
    <source>
        <dbReference type="PROSITE" id="PS51093"/>
    </source>
</evidence>
<comment type="caution">
    <text evidence="8">The sequence shown here is derived from an EMBL/GenBank/DDBJ whole genome shotgun (WGS) entry which is preliminary data.</text>
</comment>
<dbReference type="STRING" id="1123500.GCA_000420365_00198"/>
<keyword evidence="2" id="KW-0813">Transport</keyword>
<dbReference type="eggNOG" id="COG2190">
    <property type="taxonomic scope" value="Bacteria"/>
</dbReference>
<organism evidence="8 9">
    <name type="scientific">Weissella halotolerans DSM 20190</name>
    <dbReference type="NCBI Taxonomy" id="1123500"/>
    <lineage>
        <taxon>Bacteria</taxon>
        <taxon>Bacillati</taxon>
        <taxon>Bacillota</taxon>
        <taxon>Bacilli</taxon>
        <taxon>Lactobacillales</taxon>
        <taxon>Lactobacillaceae</taxon>
        <taxon>Weissella</taxon>
    </lineage>
</organism>
<dbReference type="GO" id="GO:0005737">
    <property type="term" value="C:cytoplasm"/>
    <property type="evidence" value="ECO:0007669"/>
    <property type="project" value="UniProtKB-SubCell"/>
</dbReference>
<feature type="domain" description="PTS EIIA type-1" evidence="7">
    <location>
        <begin position="35"/>
        <end position="137"/>
    </location>
</feature>
<evidence type="ECO:0000256" key="1">
    <source>
        <dbReference type="ARBA" id="ARBA00004496"/>
    </source>
</evidence>
<protein>
    <recommendedName>
        <fullName evidence="7">PTS EIIA type-1 domain-containing protein</fullName>
    </recommendedName>
</protein>
<dbReference type="NCBIfam" id="TIGR00830">
    <property type="entry name" value="PTBA"/>
    <property type="match status" value="1"/>
</dbReference>
<dbReference type="Gene3D" id="2.70.70.10">
    <property type="entry name" value="Glucose Permease (Domain IIA)"/>
    <property type="match status" value="1"/>
</dbReference>
<comment type="subcellular location">
    <subcellularLocation>
        <location evidence="1">Cytoplasm</location>
    </subcellularLocation>
</comment>
<keyword evidence="5" id="KW-0598">Phosphotransferase system</keyword>
<evidence type="ECO:0000313" key="8">
    <source>
        <dbReference type="EMBL" id="KRN33502.1"/>
    </source>
</evidence>
<dbReference type="SUPFAM" id="SSF51261">
    <property type="entry name" value="Duplicated hybrid motif"/>
    <property type="match status" value="1"/>
</dbReference>
<keyword evidence="6" id="KW-0418">Kinase</keyword>
<evidence type="ECO:0000256" key="5">
    <source>
        <dbReference type="ARBA" id="ARBA00022683"/>
    </source>
</evidence>
<dbReference type="InterPro" id="IPR001127">
    <property type="entry name" value="PTS_EIIA_1_perm"/>
</dbReference>
<dbReference type="PROSITE" id="PS00371">
    <property type="entry name" value="PTS_EIIA_TYPE_1_HIS"/>
    <property type="match status" value="1"/>
</dbReference>
<name>A0A0R2FZV9_9LACO</name>
<evidence type="ECO:0000256" key="3">
    <source>
        <dbReference type="ARBA" id="ARBA00022597"/>
    </source>
</evidence>
<dbReference type="PANTHER" id="PTHR45008:SF1">
    <property type="entry name" value="PTS SYSTEM GLUCOSE-SPECIFIC EIIA COMPONENT"/>
    <property type="match status" value="1"/>
</dbReference>
<dbReference type="InterPro" id="IPR050890">
    <property type="entry name" value="PTS_EIIA_component"/>
</dbReference>
<evidence type="ECO:0000313" key="9">
    <source>
        <dbReference type="Proteomes" id="UP000051296"/>
    </source>
</evidence>
<dbReference type="EMBL" id="JQAX01000001">
    <property type="protein sequence ID" value="KRN33502.1"/>
    <property type="molecule type" value="Genomic_DNA"/>
</dbReference>
<evidence type="ECO:0000256" key="2">
    <source>
        <dbReference type="ARBA" id="ARBA00022448"/>
    </source>
</evidence>
<keyword evidence="4" id="KW-0808">Transferase</keyword>
<sequence length="165" mass="17235">MFGLKKKGVPNQEQSTKYLVAPVSGMVLPLTELADPVFAQGMLGQGFAIQALTGSVNAPLSGEITVMDGHAVGLKGVNGLEVLIHIGLDTVALAGRPFTALVEQGAHVQVGQPIVAVDWSAIQAAGYDPVTIVLLPTYAGDLPFKVNLVNHQRVETSEPIADIES</sequence>
<dbReference type="PROSITE" id="PS51093">
    <property type="entry name" value="PTS_EIIA_TYPE_1"/>
    <property type="match status" value="1"/>
</dbReference>